<name>A0A0G0BSI5_9BACT</name>
<dbReference type="InterPro" id="IPR002376">
    <property type="entry name" value="Formyl_transf_N"/>
</dbReference>
<evidence type="ECO:0000256" key="4">
    <source>
        <dbReference type="ARBA" id="ARBA00022917"/>
    </source>
</evidence>
<dbReference type="Proteomes" id="UP000034923">
    <property type="component" value="Unassembled WGS sequence"/>
</dbReference>
<comment type="similarity">
    <text evidence="1 5">Belongs to the Fmt family.</text>
</comment>
<proteinExistence type="inferred from homology"/>
<protein>
    <recommendedName>
        <fullName evidence="2 5">Methionyl-tRNA formyltransferase</fullName>
        <ecNumber evidence="2 5">2.1.2.9</ecNumber>
    </recommendedName>
</protein>
<keyword evidence="4 5" id="KW-0648">Protein biosynthesis</keyword>
<dbReference type="Gene3D" id="3.40.50.12230">
    <property type="match status" value="1"/>
</dbReference>
<comment type="catalytic activity">
    <reaction evidence="5">
        <text>L-methionyl-tRNA(fMet) + (6R)-10-formyltetrahydrofolate = N-formyl-L-methionyl-tRNA(fMet) + (6S)-5,6,7,8-tetrahydrofolate + H(+)</text>
        <dbReference type="Rhea" id="RHEA:24380"/>
        <dbReference type="Rhea" id="RHEA-COMP:9952"/>
        <dbReference type="Rhea" id="RHEA-COMP:9953"/>
        <dbReference type="ChEBI" id="CHEBI:15378"/>
        <dbReference type="ChEBI" id="CHEBI:57453"/>
        <dbReference type="ChEBI" id="CHEBI:78530"/>
        <dbReference type="ChEBI" id="CHEBI:78844"/>
        <dbReference type="ChEBI" id="CHEBI:195366"/>
        <dbReference type="EC" id="2.1.2.9"/>
    </reaction>
</comment>
<dbReference type="EMBL" id="LBQE01000007">
    <property type="protein sequence ID" value="KKP72469.1"/>
    <property type="molecule type" value="Genomic_DNA"/>
</dbReference>
<comment type="caution">
    <text evidence="8">The sequence shown here is derived from an EMBL/GenBank/DDBJ whole genome shotgun (WGS) entry which is preliminary data.</text>
</comment>
<dbReference type="InterPro" id="IPR041711">
    <property type="entry name" value="Met-tRNA-FMT_N"/>
</dbReference>
<evidence type="ECO:0000256" key="1">
    <source>
        <dbReference type="ARBA" id="ARBA00010699"/>
    </source>
</evidence>
<comment type="function">
    <text evidence="5">Attaches a formyl group to the free amino group of methionyl-tRNA(fMet). The formyl group appears to play a dual role in the initiator identity of N-formylmethionyl-tRNA by promoting its recognition by IF2 and preventing the misappropriation of this tRNA by the elongation apparatus.</text>
</comment>
<dbReference type="GO" id="GO:0004479">
    <property type="term" value="F:methionyl-tRNA formyltransferase activity"/>
    <property type="evidence" value="ECO:0007669"/>
    <property type="project" value="UniProtKB-UniRule"/>
</dbReference>
<evidence type="ECO:0000256" key="5">
    <source>
        <dbReference type="HAMAP-Rule" id="MF_00182"/>
    </source>
</evidence>
<gene>
    <name evidence="5" type="primary">fmt</name>
    <name evidence="8" type="ORF">UR70_C0007G0004</name>
</gene>
<dbReference type="GO" id="GO:0005829">
    <property type="term" value="C:cytosol"/>
    <property type="evidence" value="ECO:0007669"/>
    <property type="project" value="TreeGrafter"/>
</dbReference>
<dbReference type="InterPro" id="IPR005793">
    <property type="entry name" value="Formyl_trans_C"/>
</dbReference>
<sequence length="292" mass="33263">MKKDNLNFIFWGTPDVASETLEILKENGYIPSLIITAPDKPQGRKMTITPPPVKVWAIENNIPYLQPEELTGGERSDLFKFLRSDLKEPGENFRGEQNIPDFFLVVAYGKIIPEDILNLPKLGSINIHYSLLPKYRGASPVESAILNGETETGITIQKMEYKMDTGPIMVQEKVKIEPEEKAGDLRKRLIKIGGELLIKILPDFVDGKTKLTPQNENEATYCKKIKKEDGEINLSDDSVKNYNKFRAYASWPRIFFFKDGKRIIITDAELLNDKFIIKKIIPEGGKEINYKL</sequence>
<dbReference type="NCBIfam" id="TIGR00460">
    <property type="entry name" value="fmt"/>
    <property type="match status" value="1"/>
</dbReference>
<dbReference type="InterPro" id="IPR011034">
    <property type="entry name" value="Formyl_transferase-like_C_sf"/>
</dbReference>
<dbReference type="CDD" id="cd08646">
    <property type="entry name" value="FMT_core_Met-tRNA-FMT_N"/>
    <property type="match status" value="1"/>
</dbReference>
<evidence type="ECO:0000256" key="3">
    <source>
        <dbReference type="ARBA" id="ARBA00022679"/>
    </source>
</evidence>
<dbReference type="Pfam" id="PF02911">
    <property type="entry name" value="Formyl_trans_C"/>
    <property type="match status" value="1"/>
</dbReference>
<dbReference type="InterPro" id="IPR005794">
    <property type="entry name" value="Fmt"/>
</dbReference>
<evidence type="ECO:0000313" key="9">
    <source>
        <dbReference type="Proteomes" id="UP000034923"/>
    </source>
</evidence>
<evidence type="ECO:0000259" key="7">
    <source>
        <dbReference type="Pfam" id="PF02911"/>
    </source>
</evidence>
<dbReference type="SUPFAM" id="SSF53328">
    <property type="entry name" value="Formyltransferase"/>
    <property type="match status" value="1"/>
</dbReference>
<organism evidence="8 9">
    <name type="scientific">Candidatus Nomurabacteria bacterium GW2011_GWB1_35_20</name>
    <dbReference type="NCBI Taxonomy" id="1618740"/>
    <lineage>
        <taxon>Bacteria</taxon>
        <taxon>Candidatus Nomuraibacteriota</taxon>
    </lineage>
</organism>
<dbReference type="Pfam" id="PF00551">
    <property type="entry name" value="Formyl_trans_N"/>
    <property type="match status" value="1"/>
</dbReference>
<evidence type="ECO:0000259" key="6">
    <source>
        <dbReference type="Pfam" id="PF00551"/>
    </source>
</evidence>
<reference evidence="8 9" key="1">
    <citation type="journal article" date="2015" name="Nature">
        <title>rRNA introns, odd ribosomes, and small enigmatic genomes across a large radiation of phyla.</title>
        <authorList>
            <person name="Brown C.T."/>
            <person name="Hug L.A."/>
            <person name="Thomas B.C."/>
            <person name="Sharon I."/>
            <person name="Castelle C.J."/>
            <person name="Singh A."/>
            <person name="Wilkins M.J."/>
            <person name="Williams K.H."/>
            <person name="Banfield J.F."/>
        </authorList>
    </citation>
    <scope>NUCLEOTIDE SEQUENCE [LARGE SCALE GENOMIC DNA]</scope>
</reference>
<evidence type="ECO:0000256" key="2">
    <source>
        <dbReference type="ARBA" id="ARBA00012261"/>
    </source>
</evidence>
<accession>A0A0G0BSI5</accession>
<feature type="binding site" evidence="5">
    <location>
        <begin position="130"/>
        <end position="133"/>
    </location>
    <ligand>
        <name>(6S)-5,6,7,8-tetrahydrofolate</name>
        <dbReference type="ChEBI" id="CHEBI:57453"/>
    </ligand>
</feature>
<dbReference type="SUPFAM" id="SSF50486">
    <property type="entry name" value="FMT C-terminal domain-like"/>
    <property type="match status" value="1"/>
</dbReference>
<dbReference type="PATRIC" id="fig|1618740.3.peg.290"/>
<dbReference type="HAMAP" id="MF_00182">
    <property type="entry name" value="Formyl_trans"/>
    <property type="match status" value="1"/>
</dbReference>
<dbReference type="PANTHER" id="PTHR11138">
    <property type="entry name" value="METHIONYL-TRNA FORMYLTRANSFERASE"/>
    <property type="match status" value="1"/>
</dbReference>
<evidence type="ECO:0000313" key="8">
    <source>
        <dbReference type="EMBL" id="KKP72469.1"/>
    </source>
</evidence>
<dbReference type="PANTHER" id="PTHR11138:SF5">
    <property type="entry name" value="METHIONYL-TRNA FORMYLTRANSFERASE, MITOCHONDRIAL"/>
    <property type="match status" value="1"/>
</dbReference>
<feature type="domain" description="Formyl transferase N-terminal" evidence="6">
    <location>
        <begin position="9"/>
        <end position="200"/>
    </location>
</feature>
<feature type="domain" description="Formyl transferase C-terminal" evidence="7">
    <location>
        <begin position="224"/>
        <end position="275"/>
    </location>
</feature>
<keyword evidence="3 5" id="KW-0808">Transferase</keyword>
<dbReference type="EC" id="2.1.2.9" evidence="2 5"/>
<dbReference type="AlphaFoldDB" id="A0A0G0BSI5"/>
<dbReference type="InterPro" id="IPR036477">
    <property type="entry name" value="Formyl_transf_N_sf"/>
</dbReference>